<feature type="compositionally biased region" description="Polar residues" evidence="1">
    <location>
        <begin position="603"/>
        <end position="614"/>
    </location>
</feature>
<dbReference type="Proteomes" id="UP001516023">
    <property type="component" value="Unassembled WGS sequence"/>
</dbReference>
<evidence type="ECO:0000313" key="3">
    <source>
        <dbReference type="Proteomes" id="UP001516023"/>
    </source>
</evidence>
<name>A0ABD3PDI4_9STRA</name>
<evidence type="ECO:0000256" key="1">
    <source>
        <dbReference type="SAM" id="MobiDB-lite"/>
    </source>
</evidence>
<dbReference type="SUPFAM" id="SSF117281">
    <property type="entry name" value="Kelch motif"/>
    <property type="match status" value="1"/>
</dbReference>
<dbReference type="InterPro" id="IPR015915">
    <property type="entry name" value="Kelch-typ_b-propeller"/>
</dbReference>
<dbReference type="EMBL" id="JABMIG020000209">
    <property type="protein sequence ID" value="KAL3785792.1"/>
    <property type="molecule type" value="Genomic_DNA"/>
</dbReference>
<sequence>MDSDSNAKVSDLSLLADRASVPIPISEKQLKQRSDSVATELAASYGSTSSVFRSSVLSSPARPTEDEATALWEIMPTPSLVNNSPMSESNSECNSTSRVNSTRSHSLPSRSQRSSPPLISSIGSPPSELLSMFNIPKIKNGPPYESTLPFESPCLATSQANSIESKNVQNYPLRPRSHPPALSNHRDTHSHCIHRGLGPYFGTLPESAIYSIFGYIDFIDRHPTLMLISQGVTSILTRPEFLLQLEHAQNSNSWNHSRSLLSRVLEEDNPISFNEILLVVGGKCPVKAGINNREDARIMRGAQSIDGSRIHRRMTMQSNQHRGIMGFDLNRGVWLRFGGDPLAPFKQEVDEVQGSTFGLSFAPLCHTKSNRHPLSPMNITNAKPIFVGYPFYCVMFFGGTHYETGMPCNRVIAFSFLTTKWELWPEMIRARHGEDIIVARVQRTNTVSLPSDLNSDSNLGNDCIVLIGCDLEFCDCNRCNPLSGSVETSEDIDMINFTGYDSVTFASEQDFSNHKSLEERRDRCYDTIGKCEILDLTTRTWTRREAKAPSCPPDDGGVAVLGGRYVFLPGTCPPPPSACSWHQMNDRRDAAPMYGQAEIVTPMSRSETSSQADGMQSPMDLKDDSDNNSSPGLVYDAWLDRWNTLPPRPYVTTSSPTTCAFQNPSTQETVVLVLGGYRSSSENALSCYRHREEDSILDYEDHLDYAWWYTPRSLDASLKSEEDDIGPNKEHDGMWTFGGGNSRIGHRQDFASSSDVAAAVAAASAMQLSNSCPEEWSRDSLQSNESIRNGDAFPFGAPVSVRGAAVTTYQGRLTMLGGLSTFSRTFCDTERKTIWQFYAETCEWRRATMELPVPALLDGYTFSLHL</sequence>
<feature type="region of interest" description="Disordered" evidence="1">
    <location>
        <begin position="75"/>
        <end position="121"/>
    </location>
</feature>
<reference evidence="2 3" key="1">
    <citation type="journal article" date="2020" name="G3 (Bethesda)">
        <title>Improved Reference Genome for Cyclotella cryptica CCMP332, a Model for Cell Wall Morphogenesis, Salinity Adaptation, and Lipid Production in Diatoms (Bacillariophyta).</title>
        <authorList>
            <person name="Roberts W.R."/>
            <person name="Downey K.M."/>
            <person name="Ruck E.C."/>
            <person name="Traller J.C."/>
            <person name="Alverson A.J."/>
        </authorList>
    </citation>
    <scope>NUCLEOTIDE SEQUENCE [LARGE SCALE GENOMIC DNA]</scope>
    <source>
        <strain evidence="2 3">CCMP332</strain>
    </source>
</reference>
<accession>A0ABD3PDI4</accession>
<dbReference type="AlphaFoldDB" id="A0ABD3PDI4"/>
<feature type="region of interest" description="Disordered" evidence="1">
    <location>
        <begin position="166"/>
        <end position="188"/>
    </location>
</feature>
<feature type="compositionally biased region" description="Low complexity" evidence="1">
    <location>
        <begin position="103"/>
        <end position="121"/>
    </location>
</feature>
<feature type="region of interest" description="Disordered" evidence="1">
    <location>
        <begin position="603"/>
        <end position="628"/>
    </location>
</feature>
<dbReference type="Gene3D" id="2.120.10.80">
    <property type="entry name" value="Kelch-type beta propeller"/>
    <property type="match status" value="1"/>
</dbReference>
<organism evidence="2 3">
    <name type="scientific">Cyclotella cryptica</name>
    <dbReference type="NCBI Taxonomy" id="29204"/>
    <lineage>
        <taxon>Eukaryota</taxon>
        <taxon>Sar</taxon>
        <taxon>Stramenopiles</taxon>
        <taxon>Ochrophyta</taxon>
        <taxon>Bacillariophyta</taxon>
        <taxon>Coscinodiscophyceae</taxon>
        <taxon>Thalassiosirophycidae</taxon>
        <taxon>Stephanodiscales</taxon>
        <taxon>Stephanodiscaceae</taxon>
        <taxon>Cyclotella</taxon>
    </lineage>
</organism>
<gene>
    <name evidence="2" type="ORF">HJC23_007348</name>
</gene>
<protein>
    <recommendedName>
        <fullName evidence="4">F-box domain-containing protein</fullName>
    </recommendedName>
</protein>
<evidence type="ECO:0008006" key="4">
    <source>
        <dbReference type="Google" id="ProtNLM"/>
    </source>
</evidence>
<comment type="caution">
    <text evidence="2">The sequence shown here is derived from an EMBL/GenBank/DDBJ whole genome shotgun (WGS) entry which is preliminary data.</text>
</comment>
<keyword evidence="3" id="KW-1185">Reference proteome</keyword>
<proteinExistence type="predicted"/>
<evidence type="ECO:0000313" key="2">
    <source>
        <dbReference type="EMBL" id="KAL3785792.1"/>
    </source>
</evidence>
<feature type="compositionally biased region" description="Polar residues" evidence="1">
    <location>
        <begin position="79"/>
        <end position="102"/>
    </location>
</feature>